<dbReference type="InterPro" id="IPR029060">
    <property type="entry name" value="PIN-like_dom_sf"/>
</dbReference>
<gene>
    <name evidence="2" type="ORF">AN484_24670</name>
</gene>
<name>A0A1B7WL71_APHFL</name>
<dbReference type="PATRIC" id="fig|1710896.3.peg.4826"/>
<dbReference type="EMBL" id="LJOW01000247">
    <property type="protein sequence ID" value="OBQ37842.1"/>
    <property type="molecule type" value="Genomic_DNA"/>
</dbReference>
<evidence type="ECO:0000259" key="1">
    <source>
        <dbReference type="Pfam" id="PF01850"/>
    </source>
</evidence>
<dbReference type="InterPro" id="IPR052919">
    <property type="entry name" value="TA_system_RNase"/>
</dbReference>
<reference evidence="2 3" key="1">
    <citation type="submission" date="2015-09" db="EMBL/GenBank/DDBJ databases">
        <title>Aphanizomenon flos-aquae WA102.</title>
        <authorList>
            <person name="Driscoll C."/>
        </authorList>
    </citation>
    <scope>NUCLEOTIDE SEQUENCE [LARGE SCALE GENOMIC DNA]</scope>
    <source>
        <strain evidence="2">WA102</strain>
    </source>
</reference>
<dbReference type="AlphaFoldDB" id="A0A1B7WL71"/>
<dbReference type="SUPFAM" id="SSF88723">
    <property type="entry name" value="PIN domain-like"/>
    <property type="match status" value="1"/>
</dbReference>
<evidence type="ECO:0000313" key="2">
    <source>
        <dbReference type="EMBL" id="OBQ37842.1"/>
    </source>
</evidence>
<evidence type="ECO:0000313" key="3">
    <source>
        <dbReference type="Proteomes" id="UP000092093"/>
    </source>
</evidence>
<proteinExistence type="predicted"/>
<dbReference type="Gene3D" id="3.40.50.1010">
    <property type="entry name" value="5'-nuclease"/>
    <property type="match status" value="1"/>
</dbReference>
<dbReference type="Proteomes" id="UP000092093">
    <property type="component" value="Unassembled WGS sequence"/>
</dbReference>
<dbReference type="PANTHER" id="PTHR36173:SF1">
    <property type="entry name" value="RIBONUCLEASE VAPC22"/>
    <property type="match status" value="1"/>
</dbReference>
<dbReference type="PANTHER" id="PTHR36173">
    <property type="entry name" value="RIBONUCLEASE VAPC16-RELATED"/>
    <property type="match status" value="1"/>
</dbReference>
<feature type="domain" description="PIN" evidence="1">
    <location>
        <begin position="5"/>
        <end position="125"/>
    </location>
</feature>
<dbReference type="Pfam" id="PF01850">
    <property type="entry name" value="PIN"/>
    <property type="match status" value="1"/>
</dbReference>
<organism evidence="2 3">
    <name type="scientific">Aphanizomenon flos-aquae WA102</name>
    <dbReference type="NCBI Taxonomy" id="1710896"/>
    <lineage>
        <taxon>Bacteria</taxon>
        <taxon>Bacillati</taxon>
        <taxon>Cyanobacteriota</taxon>
        <taxon>Cyanophyceae</taxon>
        <taxon>Nostocales</taxon>
        <taxon>Aphanizomenonaceae</taxon>
        <taxon>Aphanizomenon</taxon>
    </lineage>
</organism>
<accession>A0A1B7WL71</accession>
<dbReference type="CDD" id="cd09872">
    <property type="entry name" value="PIN_Sll0205-like"/>
    <property type="match status" value="1"/>
</dbReference>
<dbReference type="InterPro" id="IPR002716">
    <property type="entry name" value="PIN_dom"/>
</dbReference>
<sequence length="133" mass="14962">MSEIIVLDTHIWVWYINRELEKFPSSWLEIIETANQVGISTVSCYEVALAQQKGRLILPCPVDQWFQEALEPSGISLLSLTPAIASGAVNLSPIHRDPFDRIIIATAIEYQGKLASIDGFFRQYPELTSLLMI</sequence>
<dbReference type="InterPro" id="IPR041705">
    <property type="entry name" value="PIN_Sll0205"/>
</dbReference>
<comment type="caution">
    <text evidence="2">The sequence shown here is derived from an EMBL/GenBank/DDBJ whole genome shotgun (WGS) entry which is preliminary data.</text>
</comment>
<protein>
    <submittedName>
        <fullName evidence="2">Twitching motility protein PilT</fullName>
    </submittedName>
</protein>